<dbReference type="Gene3D" id="1.10.10.60">
    <property type="entry name" value="Homeodomain-like"/>
    <property type="match status" value="2"/>
</dbReference>
<reference evidence="6" key="1">
    <citation type="journal article" date="2017" name="Nat. Commun.">
        <title>The asparagus genome sheds light on the origin and evolution of a young Y chromosome.</title>
        <authorList>
            <person name="Harkess A."/>
            <person name="Zhou J."/>
            <person name="Xu C."/>
            <person name="Bowers J.E."/>
            <person name="Van der Hulst R."/>
            <person name="Ayyampalayam S."/>
            <person name="Mercati F."/>
            <person name="Riccardi P."/>
            <person name="McKain M.R."/>
            <person name="Kakrana A."/>
            <person name="Tang H."/>
            <person name="Ray J."/>
            <person name="Groenendijk J."/>
            <person name="Arikit S."/>
            <person name="Mathioni S.M."/>
            <person name="Nakano M."/>
            <person name="Shan H."/>
            <person name="Telgmann-Rauber A."/>
            <person name="Kanno A."/>
            <person name="Yue Z."/>
            <person name="Chen H."/>
            <person name="Li W."/>
            <person name="Chen Y."/>
            <person name="Xu X."/>
            <person name="Zhang Y."/>
            <person name="Luo S."/>
            <person name="Chen H."/>
            <person name="Gao J."/>
            <person name="Mao Z."/>
            <person name="Pires J.C."/>
            <person name="Luo M."/>
            <person name="Kudrna D."/>
            <person name="Wing R.A."/>
            <person name="Meyers B.C."/>
            <person name="Yi K."/>
            <person name="Kong H."/>
            <person name="Lavrijsen P."/>
            <person name="Sunseri F."/>
            <person name="Falavigna A."/>
            <person name="Ye Y."/>
            <person name="Leebens-Mack J.H."/>
            <person name="Chen G."/>
        </authorList>
    </citation>
    <scope>NUCLEOTIDE SEQUENCE [LARGE SCALE GENOMIC DNA]</scope>
    <source>
        <strain evidence="6">cv. DH0086</strain>
    </source>
</reference>
<organism evidence="5 6">
    <name type="scientific">Asparagus officinalis</name>
    <name type="common">Garden asparagus</name>
    <dbReference type="NCBI Taxonomy" id="4686"/>
    <lineage>
        <taxon>Eukaryota</taxon>
        <taxon>Viridiplantae</taxon>
        <taxon>Streptophyta</taxon>
        <taxon>Embryophyta</taxon>
        <taxon>Tracheophyta</taxon>
        <taxon>Spermatophyta</taxon>
        <taxon>Magnoliopsida</taxon>
        <taxon>Liliopsida</taxon>
        <taxon>Asparagales</taxon>
        <taxon>Asparagaceae</taxon>
        <taxon>Asparagoideae</taxon>
        <taxon>Asparagus</taxon>
    </lineage>
</organism>
<evidence type="ECO:0000313" key="5">
    <source>
        <dbReference type="EMBL" id="ONK75466.1"/>
    </source>
</evidence>
<dbReference type="GO" id="GO:0005634">
    <property type="term" value="C:nucleus"/>
    <property type="evidence" value="ECO:0007669"/>
    <property type="project" value="TreeGrafter"/>
</dbReference>
<evidence type="ECO:0000256" key="1">
    <source>
        <dbReference type="ARBA" id="ARBA00023125"/>
    </source>
</evidence>
<dbReference type="Gramene" id="ONK75466">
    <property type="protein sequence ID" value="ONK75466"/>
    <property type="gene ID" value="A4U43_C03F17130"/>
</dbReference>
<feature type="region of interest" description="Disordered" evidence="2">
    <location>
        <begin position="294"/>
        <end position="321"/>
    </location>
</feature>
<sequence>MRSESDRETVKDPAPAPKKDRHIVSWTPEEDELLQEQVCAKGTDNWTSIAAKFKDKTSRQCRRRWCTYLNSEGKKGSWSEEEDMILCEAQKIFGNRWTEIAKVVSGRTDNAVKNRFTTLRKKRAKIESSTKENDSWVNSNNKKVTIQNDFRYQILDPTESHNPVTGEVQLRSPLSVLPQNINSVSGLLLPYCPDNNAKSAAHDVRTGSDHKTEGSFLRKDDPKLTALLQQAELLTSLALKVNSENTSQNLESAWKELQDYLIQTGYRSITPRTLDMDFFLDDFKDLIEDLKSENTGNNLSWRRPGSHEESQESSECSTGSTNVFQVHTSSSSQAVSSQNATDTWHQEDTLGLSMCNSQVIWASSSLEEAKGNVRDSCTITSSEFDSPHQTPSFKSLTEGIPTPMFSASERRFLVGVLGISSPAPGPSTSQPPSCKRILLDSL</sequence>
<feature type="compositionally biased region" description="Basic and acidic residues" evidence="2">
    <location>
        <begin position="1"/>
        <end position="11"/>
    </location>
</feature>
<dbReference type="EMBL" id="CM007383">
    <property type="protein sequence ID" value="ONK75466.1"/>
    <property type="molecule type" value="Genomic_DNA"/>
</dbReference>
<proteinExistence type="predicted"/>
<evidence type="ECO:0000313" key="6">
    <source>
        <dbReference type="Proteomes" id="UP000243459"/>
    </source>
</evidence>
<feature type="domain" description="Myb-like" evidence="3">
    <location>
        <begin position="25"/>
        <end position="69"/>
    </location>
</feature>
<dbReference type="PANTHER" id="PTHR45614">
    <property type="entry name" value="MYB PROTEIN-RELATED"/>
    <property type="match status" value="1"/>
</dbReference>
<dbReference type="PROSITE" id="PS51294">
    <property type="entry name" value="HTH_MYB"/>
    <property type="match status" value="2"/>
</dbReference>
<dbReference type="PANTHER" id="PTHR45614:SF76">
    <property type="entry name" value="TRANSCRIPTION FACTOR MYB124"/>
    <property type="match status" value="1"/>
</dbReference>
<dbReference type="SMART" id="SM00717">
    <property type="entry name" value="SANT"/>
    <property type="match status" value="2"/>
</dbReference>
<feature type="domain" description="HTH myb-type" evidence="4">
    <location>
        <begin position="70"/>
        <end position="124"/>
    </location>
</feature>
<gene>
    <name evidence="5" type="ORF">A4U43_C03F17130</name>
</gene>
<protein>
    <submittedName>
        <fullName evidence="5">Uncharacterized protein</fullName>
    </submittedName>
</protein>
<dbReference type="CDD" id="cd00167">
    <property type="entry name" value="SANT"/>
    <property type="match status" value="2"/>
</dbReference>
<evidence type="ECO:0000259" key="4">
    <source>
        <dbReference type="PROSITE" id="PS51294"/>
    </source>
</evidence>
<dbReference type="InterPro" id="IPR017930">
    <property type="entry name" value="Myb_dom"/>
</dbReference>
<dbReference type="SUPFAM" id="SSF46689">
    <property type="entry name" value="Homeodomain-like"/>
    <property type="match status" value="1"/>
</dbReference>
<dbReference type="GO" id="GO:0000981">
    <property type="term" value="F:DNA-binding transcription factor activity, RNA polymerase II-specific"/>
    <property type="evidence" value="ECO:0007669"/>
    <property type="project" value="TreeGrafter"/>
</dbReference>
<dbReference type="PROSITE" id="PS50090">
    <property type="entry name" value="MYB_LIKE"/>
    <property type="match status" value="2"/>
</dbReference>
<feature type="region of interest" description="Disordered" evidence="2">
    <location>
        <begin position="1"/>
        <end position="24"/>
    </location>
</feature>
<dbReference type="InterPro" id="IPR001005">
    <property type="entry name" value="SANT/Myb"/>
</dbReference>
<dbReference type="OMA" id="QPCWRQM"/>
<evidence type="ECO:0000256" key="2">
    <source>
        <dbReference type="SAM" id="MobiDB-lite"/>
    </source>
</evidence>
<keyword evidence="6" id="KW-1185">Reference proteome</keyword>
<evidence type="ECO:0000259" key="3">
    <source>
        <dbReference type="PROSITE" id="PS50090"/>
    </source>
</evidence>
<feature type="domain" description="HTH myb-type" evidence="4">
    <location>
        <begin position="18"/>
        <end position="69"/>
    </location>
</feature>
<dbReference type="Pfam" id="PF13921">
    <property type="entry name" value="Myb_DNA-bind_6"/>
    <property type="match status" value="1"/>
</dbReference>
<name>A0A5P1FAQ2_ASPOF</name>
<dbReference type="AlphaFoldDB" id="A0A5P1FAQ2"/>
<dbReference type="InterPro" id="IPR009057">
    <property type="entry name" value="Homeodomain-like_sf"/>
</dbReference>
<keyword evidence="1" id="KW-0238">DNA-binding</keyword>
<dbReference type="InterPro" id="IPR050560">
    <property type="entry name" value="MYB_TF"/>
</dbReference>
<feature type="domain" description="Myb-like" evidence="3">
    <location>
        <begin position="70"/>
        <end position="120"/>
    </location>
</feature>
<dbReference type="GO" id="GO:0000978">
    <property type="term" value="F:RNA polymerase II cis-regulatory region sequence-specific DNA binding"/>
    <property type="evidence" value="ECO:0007669"/>
    <property type="project" value="TreeGrafter"/>
</dbReference>
<accession>A0A5P1FAQ2</accession>
<dbReference type="OrthoDB" id="2143914at2759"/>
<dbReference type="Proteomes" id="UP000243459">
    <property type="component" value="Chromosome 3"/>
</dbReference>